<feature type="compositionally biased region" description="Basic and acidic residues" evidence="1">
    <location>
        <begin position="218"/>
        <end position="230"/>
    </location>
</feature>
<dbReference type="PANTHER" id="PTHR35079">
    <property type="entry name" value="LUNG ADENOMA SUSCEPTIBILITY PROTEIN 2"/>
    <property type="match status" value="1"/>
</dbReference>
<proteinExistence type="predicted"/>
<dbReference type="OMA" id="RLTMSDM"/>
<feature type="compositionally biased region" description="Low complexity" evidence="1">
    <location>
        <begin position="804"/>
        <end position="816"/>
    </location>
</feature>
<name>A0A8B7ZLY3_ACAPL</name>
<dbReference type="AlphaFoldDB" id="A0A8B7ZLY3"/>
<accession>A0A8B7ZLY3</accession>
<keyword evidence="2" id="KW-1185">Reference proteome</keyword>
<feature type="region of interest" description="Disordered" evidence="1">
    <location>
        <begin position="495"/>
        <end position="523"/>
    </location>
</feature>
<dbReference type="InterPro" id="IPR052679">
    <property type="entry name" value="Cell_Prolif_Regulator"/>
</dbReference>
<evidence type="ECO:0000313" key="4">
    <source>
        <dbReference type="RefSeq" id="XP_022105901.1"/>
    </source>
</evidence>
<feature type="compositionally biased region" description="Polar residues" evidence="1">
    <location>
        <begin position="442"/>
        <end position="460"/>
    </location>
</feature>
<feature type="region of interest" description="Disordered" evidence="1">
    <location>
        <begin position="721"/>
        <end position="745"/>
    </location>
</feature>
<feature type="region of interest" description="Disordered" evidence="1">
    <location>
        <begin position="281"/>
        <end position="407"/>
    </location>
</feature>
<dbReference type="GeneID" id="110987466"/>
<feature type="compositionally biased region" description="Polar residues" evidence="1">
    <location>
        <begin position="362"/>
        <end position="376"/>
    </location>
</feature>
<dbReference type="KEGG" id="aplc:110987466"/>
<evidence type="ECO:0000313" key="8">
    <source>
        <dbReference type="RefSeq" id="XP_022105905.1"/>
    </source>
</evidence>
<sequence length="889" mass="98086">MASYQPSPITTTSSLHHTLQSSSFLSHSGLNDTLHSTQSLSGRSSIMTYKNKQYPSASAALAAYINDFEGAHPLSMTYHRTVEDLLTPRSVLLRTVDRSLETSVRDTRAEWRRYVSKKLLDESYSEMMQADLERDRAQALIEASRHLTSDLSPLPGSSVITEMESEASMSTDALLLASPYPPLNLPLPPRNQEPVRKESRTLKAEVVSKLRNFRDRHQDMTARSHTEGRPRLKSSYTPQFPSDISPVKKLVTSSAPSMDRNSHSVYKSVNSGKFENMRKLQTRKSPLNDKSEVDIVNRRKGLQMSGTLATEKGNSPPKENLLPGSQRPLPILTQDLKSSGVSGIPSDTHLRGRAPPSWVQDLDTSGLTSVPSQAQASGRAPPSWVQDLETSGISKTQEQTNGGRPLPSWIQDLNSTLSNSTHAGNPTSRQAENLTTLESSYKQLSPQKPQTPLQRSNSASGLIAGTNRPPGLTVRDFETSEQLLRSIEHERFQEIRERPRDLASSGEEQHSRRAVKFSGKATSRKTRSFTTDDLILASPTGKGFHLTNHNAEKQYSPNIFSNKSSSLSNSGHQKTKYNNHLATQRHFSTARELVHHKRTSARQNASDLLSSTPKYRVNFKSRLSKPSMNGYVNDEGLLSLGRSGYYMKTHTSKSKLSEDDLKSEDALLERAQKVLDAAKASRNKPSDTLLYPHEAADREEDVNRHDNSLLTEEILDGDRPWERHLPSLKPVNGRQDQTGPQDSVSKFLKDCQQLASDQNQKLTSGSQPGPVEALKNMLFTLQGLDTKGLTSDIALTSETEKLQTTSATGTSSPSPSRSKDSVGPKNTHRLLSDKDTSSSSASVTNFDEAPGGKSLQRAMEHLSRLKVLVNGGSHHNSHPSSTNAQLLSN</sequence>
<dbReference type="OrthoDB" id="10063225at2759"/>
<evidence type="ECO:0000313" key="2">
    <source>
        <dbReference type="Proteomes" id="UP000694845"/>
    </source>
</evidence>
<feature type="region of interest" description="Disordered" evidence="1">
    <location>
        <begin position="870"/>
        <end position="889"/>
    </location>
</feature>
<evidence type="ECO:0000313" key="7">
    <source>
        <dbReference type="RefSeq" id="XP_022105904.1"/>
    </source>
</evidence>
<evidence type="ECO:0000313" key="6">
    <source>
        <dbReference type="RefSeq" id="XP_022105903.1"/>
    </source>
</evidence>
<evidence type="ECO:0000256" key="1">
    <source>
        <dbReference type="SAM" id="MobiDB-lite"/>
    </source>
</evidence>
<dbReference type="RefSeq" id="XP_022105905.1">
    <property type="nucleotide sequence ID" value="XM_022250213.1"/>
</dbReference>
<gene>
    <name evidence="3 4 5 6 7 8" type="primary">LOC110987466</name>
</gene>
<protein>
    <submittedName>
        <fullName evidence="3 4">Uncharacterized protein LOC110987466 isoform X1</fullName>
    </submittedName>
</protein>
<dbReference type="RefSeq" id="XP_022105902.1">
    <property type="nucleotide sequence ID" value="XM_022250210.1"/>
</dbReference>
<evidence type="ECO:0000313" key="5">
    <source>
        <dbReference type="RefSeq" id="XP_022105902.1"/>
    </source>
</evidence>
<feature type="region of interest" description="Disordered" evidence="1">
    <location>
        <begin position="800"/>
        <end position="860"/>
    </location>
</feature>
<feature type="compositionally biased region" description="Basic and acidic residues" evidence="1">
    <location>
        <begin position="286"/>
        <end position="297"/>
    </location>
</feature>
<feature type="compositionally biased region" description="Polar residues" evidence="1">
    <location>
        <begin position="734"/>
        <end position="744"/>
    </location>
</feature>
<evidence type="ECO:0000313" key="3">
    <source>
        <dbReference type="RefSeq" id="XP_022105900.1"/>
    </source>
</evidence>
<feature type="region of interest" description="Disordered" evidence="1">
    <location>
        <begin position="442"/>
        <end position="473"/>
    </location>
</feature>
<dbReference type="RefSeq" id="XP_022105904.1">
    <property type="nucleotide sequence ID" value="XM_022250212.1"/>
</dbReference>
<reference evidence="3 4" key="1">
    <citation type="submission" date="2025-04" db="UniProtKB">
        <authorList>
            <consortium name="RefSeq"/>
        </authorList>
    </citation>
    <scope>IDENTIFICATION</scope>
</reference>
<dbReference type="RefSeq" id="XP_022105903.1">
    <property type="nucleotide sequence ID" value="XM_022250211.1"/>
</dbReference>
<feature type="compositionally biased region" description="Polar residues" evidence="1">
    <location>
        <begin position="388"/>
        <end position="402"/>
    </location>
</feature>
<organism evidence="2 8">
    <name type="scientific">Acanthaster planci</name>
    <name type="common">Crown-of-thorns starfish</name>
    <dbReference type="NCBI Taxonomy" id="133434"/>
    <lineage>
        <taxon>Eukaryota</taxon>
        <taxon>Metazoa</taxon>
        <taxon>Echinodermata</taxon>
        <taxon>Eleutherozoa</taxon>
        <taxon>Asterozoa</taxon>
        <taxon>Asteroidea</taxon>
        <taxon>Valvatacea</taxon>
        <taxon>Valvatida</taxon>
        <taxon>Acanthasteridae</taxon>
        <taxon>Acanthaster</taxon>
    </lineage>
</organism>
<dbReference type="PANTHER" id="PTHR35079:SF1">
    <property type="entry name" value="LUNG ADENOMA SUSCEPTIBILITY PROTEIN 2"/>
    <property type="match status" value="1"/>
</dbReference>
<dbReference type="RefSeq" id="XP_022105900.1">
    <property type="nucleotide sequence ID" value="XM_022250208.1"/>
</dbReference>
<feature type="region of interest" description="Disordered" evidence="1">
    <location>
        <begin position="218"/>
        <end position="244"/>
    </location>
</feature>
<feature type="compositionally biased region" description="Low complexity" evidence="1">
    <location>
        <begin position="870"/>
        <end position="881"/>
    </location>
</feature>
<dbReference type="RefSeq" id="XP_022105901.1">
    <property type="nucleotide sequence ID" value="XM_022250209.1"/>
</dbReference>
<feature type="compositionally biased region" description="Basic and acidic residues" evidence="1">
    <location>
        <begin position="495"/>
        <end position="511"/>
    </location>
</feature>
<dbReference type="Proteomes" id="UP000694845">
    <property type="component" value="Unplaced"/>
</dbReference>